<reference evidence="2" key="1">
    <citation type="submission" date="2025-08" db="UniProtKB">
        <authorList>
            <consortium name="RefSeq"/>
        </authorList>
    </citation>
    <scope>IDENTIFICATION</scope>
</reference>
<evidence type="ECO:0000313" key="1">
    <source>
        <dbReference type="Proteomes" id="UP000079169"/>
    </source>
</evidence>
<dbReference type="GeneID" id="103519857"/>
<evidence type="ECO:0000313" key="2">
    <source>
        <dbReference type="RefSeq" id="XP_026687116.1"/>
    </source>
</evidence>
<dbReference type="Proteomes" id="UP000079169">
    <property type="component" value="Unplaced"/>
</dbReference>
<sequence>MNTTYMLNKLMHPSSDSSSNSDNSYKPCTDYEVEELWHYTLPKIKSETPVRSVDVNGDGIEDVIIGYGTECAFHYHFASFSVLLVLIRQIYPCTLVKCTLVSQGLVLEGCLLWMARLEHSSGRSG</sequence>
<proteinExistence type="predicted"/>
<organism evidence="1 2">
    <name type="scientific">Diaphorina citri</name>
    <name type="common">Asian citrus psyllid</name>
    <dbReference type="NCBI Taxonomy" id="121845"/>
    <lineage>
        <taxon>Eukaryota</taxon>
        <taxon>Metazoa</taxon>
        <taxon>Ecdysozoa</taxon>
        <taxon>Arthropoda</taxon>
        <taxon>Hexapoda</taxon>
        <taxon>Insecta</taxon>
        <taxon>Pterygota</taxon>
        <taxon>Neoptera</taxon>
        <taxon>Paraneoptera</taxon>
        <taxon>Hemiptera</taxon>
        <taxon>Sternorrhyncha</taxon>
        <taxon>Psylloidea</taxon>
        <taxon>Psyllidae</taxon>
        <taxon>Diaphorininae</taxon>
        <taxon>Diaphorina</taxon>
    </lineage>
</organism>
<dbReference type="RefSeq" id="XP_026687116.1">
    <property type="nucleotide sequence ID" value="XM_026831315.1"/>
</dbReference>
<keyword evidence="1" id="KW-1185">Reference proteome</keyword>
<dbReference type="AlphaFoldDB" id="A0A3Q0JF73"/>
<name>A0A3Q0JF73_DIACI</name>
<accession>A0A3Q0JF73</accession>
<protein>
    <submittedName>
        <fullName evidence="2">Uncharacterized protein LOC103519857 isoform X2</fullName>
    </submittedName>
</protein>
<gene>
    <name evidence="2" type="primary">LOC103519857</name>
</gene>